<keyword evidence="3" id="KW-1185">Reference proteome</keyword>
<evidence type="ECO:0000256" key="1">
    <source>
        <dbReference type="SAM" id="MobiDB-lite"/>
    </source>
</evidence>
<dbReference type="AlphaFoldDB" id="E9HK93"/>
<evidence type="ECO:0000313" key="2">
    <source>
        <dbReference type="EMBL" id="EFX67842.1"/>
    </source>
</evidence>
<organism evidence="2 3">
    <name type="scientific">Daphnia pulex</name>
    <name type="common">Water flea</name>
    <dbReference type="NCBI Taxonomy" id="6669"/>
    <lineage>
        <taxon>Eukaryota</taxon>
        <taxon>Metazoa</taxon>
        <taxon>Ecdysozoa</taxon>
        <taxon>Arthropoda</taxon>
        <taxon>Crustacea</taxon>
        <taxon>Branchiopoda</taxon>
        <taxon>Diplostraca</taxon>
        <taxon>Cladocera</taxon>
        <taxon>Anomopoda</taxon>
        <taxon>Daphniidae</taxon>
        <taxon>Daphnia</taxon>
    </lineage>
</organism>
<dbReference type="KEGG" id="dpx:DAPPUDRAFT_115112"/>
<feature type="compositionally biased region" description="Basic and acidic residues" evidence="1">
    <location>
        <begin position="24"/>
        <end position="41"/>
    </location>
</feature>
<reference evidence="2 3" key="1">
    <citation type="journal article" date="2011" name="Science">
        <title>The ecoresponsive genome of Daphnia pulex.</title>
        <authorList>
            <person name="Colbourne J.K."/>
            <person name="Pfrender M.E."/>
            <person name="Gilbert D."/>
            <person name="Thomas W.K."/>
            <person name="Tucker A."/>
            <person name="Oakley T.H."/>
            <person name="Tokishita S."/>
            <person name="Aerts A."/>
            <person name="Arnold G.J."/>
            <person name="Basu M.K."/>
            <person name="Bauer D.J."/>
            <person name="Caceres C.E."/>
            <person name="Carmel L."/>
            <person name="Casola C."/>
            <person name="Choi J.H."/>
            <person name="Detter J.C."/>
            <person name="Dong Q."/>
            <person name="Dusheyko S."/>
            <person name="Eads B.D."/>
            <person name="Frohlich T."/>
            <person name="Geiler-Samerotte K.A."/>
            <person name="Gerlach D."/>
            <person name="Hatcher P."/>
            <person name="Jogdeo S."/>
            <person name="Krijgsveld J."/>
            <person name="Kriventseva E.V."/>
            <person name="Kultz D."/>
            <person name="Laforsch C."/>
            <person name="Lindquist E."/>
            <person name="Lopez J."/>
            <person name="Manak J.R."/>
            <person name="Muller J."/>
            <person name="Pangilinan J."/>
            <person name="Patwardhan R.P."/>
            <person name="Pitluck S."/>
            <person name="Pritham E.J."/>
            <person name="Rechtsteiner A."/>
            <person name="Rho M."/>
            <person name="Rogozin I.B."/>
            <person name="Sakarya O."/>
            <person name="Salamov A."/>
            <person name="Schaack S."/>
            <person name="Shapiro H."/>
            <person name="Shiga Y."/>
            <person name="Skalitzky C."/>
            <person name="Smith Z."/>
            <person name="Souvorov A."/>
            <person name="Sung W."/>
            <person name="Tang Z."/>
            <person name="Tsuchiya D."/>
            <person name="Tu H."/>
            <person name="Vos H."/>
            <person name="Wang M."/>
            <person name="Wolf Y.I."/>
            <person name="Yamagata H."/>
            <person name="Yamada T."/>
            <person name="Ye Y."/>
            <person name="Shaw J.R."/>
            <person name="Andrews J."/>
            <person name="Crease T.J."/>
            <person name="Tang H."/>
            <person name="Lucas S.M."/>
            <person name="Robertson H.M."/>
            <person name="Bork P."/>
            <person name="Koonin E.V."/>
            <person name="Zdobnov E.M."/>
            <person name="Grigoriev I.V."/>
            <person name="Lynch M."/>
            <person name="Boore J.L."/>
        </authorList>
    </citation>
    <scope>NUCLEOTIDE SEQUENCE [LARGE SCALE GENOMIC DNA]</scope>
</reference>
<name>E9HK93_DAPPU</name>
<protein>
    <submittedName>
        <fullName evidence="2">Uncharacterized protein</fullName>
    </submittedName>
</protein>
<proteinExistence type="predicted"/>
<evidence type="ECO:0000313" key="3">
    <source>
        <dbReference type="Proteomes" id="UP000000305"/>
    </source>
</evidence>
<feature type="region of interest" description="Disordered" evidence="1">
    <location>
        <begin position="24"/>
        <end position="43"/>
    </location>
</feature>
<sequence length="135" mass="14377">MANYTPVAQNESSVDTLLADETFATDRDKSDAKSHHLDKDRLSKHHLVSPLVAAKHPSIMRQPSSPVPPPATVIPLQSNQQHIPVAVPGQGQQGSVGQQQPAANNNGVVALAAIKPNVTFKLSDDDKALSVKGFF</sequence>
<dbReference type="InParanoid" id="E9HK93"/>
<dbReference type="EMBL" id="GL732667">
    <property type="protein sequence ID" value="EFX67842.1"/>
    <property type="molecule type" value="Genomic_DNA"/>
</dbReference>
<dbReference type="Proteomes" id="UP000000305">
    <property type="component" value="Unassembled WGS sequence"/>
</dbReference>
<dbReference type="HOGENOM" id="CLU_1887803_0_0_1"/>
<gene>
    <name evidence="2" type="ORF">DAPPUDRAFT_115112</name>
</gene>
<accession>E9HK93</accession>